<gene>
    <name evidence="6" type="primary">ompA</name>
    <name evidence="6" type="ORF">GCM10011352_12760</name>
</gene>
<dbReference type="RefSeq" id="WP_188746426.1">
    <property type="nucleotide sequence ID" value="NZ_BMIJ01000002.1"/>
</dbReference>
<evidence type="ECO:0000313" key="7">
    <source>
        <dbReference type="Proteomes" id="UP000629025"/>
    </source>
</evidence>
<reference evidence="7" key="1">
    <citation type="journal article" date="2019" name="Int. J. Syst. Evol. Microbiol.">
        <title>The Global Catalogue of Microorganisms (GCM) 10K type strain sequencing project: providing services to taxonomists for standard genome sequencing and annotation.</title>
        <authorList>
            <consortium name="The Broad Institute Genomics Platform"/>
            <consortium name="The Broad Institute Genome Sequencing Center for Infectious Disease"/>
            <person name="Wu L."/>
            <person name="Ma J."/>
        </authorList>
    </citation>
    <scope>NUCLEOTIDE SEQUENCE [LARGE SCALE GENOMIC DNA]</scope>
    <source>
        <strain evidence="7">CGMCC 1.15341</strain>
    </source>
</reference>
<dbReference type="InterPro" id="IPR006664">
    <property type="entry name" value="OMP_bac"/>
</dbReference>
<feature type="domain" description="OmpA-like" evidence="5">
    <location>
        <begin position="80"/>
        <end position="198"/>
    </location>
</feature>
<dbReference type="InterPro" id="IPR006665">
    <property type="entry name" value="OmpA-like"/>
</dbReference>
<keyword evidence="7" id="KW-1185">Reference proteome</keyword>
<evidence type="ECO:0000256" key="1">
    <source>
        <dbReference type="ARBA" id="ARBA00004370"/>
    </source>
</evidence>
<evidence type="ECO:0000259" key="5">
    <source>
        <dbReference type="PROSITE" id="PS51123"/>
    </source>
</evidence>
<dbReference type="InterPro" id="IPR036737">
    <property type="entry name" value="OmpA-like_sf"/>
</dbReference>
<accession>A0ABQ1K6F0</accession>
<sequence>MKKIAIAAGLALAMGASLAQAHDENKGYVGNSSGVIWRTSTGDCWHNSLWTKDMAVVGCDGMMAAAEEPMMEEKPAEPMYTMMADTKKFALYFDFDSTAVGDTSNIVNYIGTLSSLKAVKLVGHADPIGSEAYNEQLSKRRAEAVAAKLADAGVDSSKMEIGYLGESSPIANCSGRGAELIACLRPDRRVDVEISGEKRVAK</sequence>
<dbReference type="Gene3D" id="3.30.1330.60">
    <property type="entry name" value="OmpA-like domain"/>
    <property type="match status" value="1"/>
</dbReference>
<keyword evidence="2 3" id="KW-0472">Membrane</keyword>
<comment type="subcellular location">
    <subcellularLocation>
        <location evidence="1">Membrane</location>
    </subcellularLocation>
</comment>
<evidence type="ECO:0000313" key="6">
    <source>
        <dbReference type="EMBL" id="GGB88214.1"/>
    </source>
</evidence>
<protein>
    <submittedName>
        <fullName evidence="6">Membrane protein</fullName>
    </submittedName>
</protein>
<proteinExistence type="predicted"/>
<evidence type="ECO:0000256" key="2">
    <source>
        <dbReference type="ARBA" id="ARBA00023136"/>
    </source>
</evidence>
<evidence type="ECO:0000256" key="3">
    <source>
        <dbReference type="PROSITE-ProRule" id="PRU00473"/>
    </source>
</evidence>
<feature type="signal peptide" evidence="4">
    <location>
        <begin position="1"/>
        <end position="21"/>
    </location>
</feature>
<dbReference type="SUPFAM" id="SSF103088">
    <property type="entry name" value="OmpA-like"/>
    <property type="match status" value="1"/>
</dbReference>
<dbReference type="PRINTS" id="PR01021">
    <property type="entry name" value="OMPADOMAIN"/>
</dbReference>
<feature type="chain" id="PRO_5046499249" evidence="4">
    <location>
        <begin position="22"/>
        <end position="202"/>
    </location>
</feature>
<comment type="caution">
    <text evidence="6">The sequence shown here is derived from an EMBL/GenBank/DDBJ whole genome shotgun (WGS) entry which is preliminary data.</text>
</comment>
<dbReference type="Proteomes" id="UP000629025">
    <property type="component" value="Unassembled WGS sequence"/>
</dbReference>
<dbReference type="EMBL" id="BMIJ01000002">
    <property type="protein sequence ID" value="GGB88214.1"/>
    <property type="molecule type" value="Genomic_DNA"/>
</dbReference>
<keyword evidence="4" id="KW-0732">Signal</keyword>
<dbReference type="Pfam" id="PF00691">
    <property type="entry name" value="OmpA"/>
    <property type="match status" value="1"/>
</dbReference>
<organism evidence="6 7">
    <name type="scientific">Marinobacterium zhoushanense</name>
    <dbReference type="NCBI Taxonomy" id="1679163"/>
    <lineage>
        <taxon>Bacteria</taxon>
        <taxon>Pseudomonadati</taxon>
        <taxon>Pseudomonadota</taxon>
        <taxon>Gammaproteobacteria</taxon>
        <taxon>Oceanospirillales</taxon>
        <taxon>Oceanospirillaceae</taxon>
        <taxon>Marinobacterium</taxon>
    </lineage>
</organism>
<evidence type="ECO:0000256" key="4">
    <source>
        <dbReference type="SAM" id="SignalP"/>
    </source>
</evidence>
<dbReference type="CDD" id="cd07185">
    <property type="entry name" value="OmpA_C-like"/>
    <property type="match status" value="1"/>
</dbReference>
<name>A0ABQ1K6F0_9GAMM</name>
<dbReference type="PROSITE" id="PS51123">
    <property type="entry name" value="OMPA_2"/>
    <property type="match status" value="1"/>
</dbReference>